<organism evidence="1 2">
    <name type="scientific">Coemansia aciculifera</name>
    <dbReference type="NCBI Taxonomy" id="417176"/>
    <lineage>
        <taxon>Eukaryota</taxon>
        <taxon>Fungi</taxon>
        <taxon>Fungi incertae sedis</taxon>
        <taxon>Zoopagomycota</taxon>
        <taxon>Kickxellomycotina</taxon>
        <taxon>Kickxellomycetes</taxon>
        <taxon>Kickxellales</taxon>
        <taxon>Kickxellaceae</taxon>
        <taxon>Coemansia</taxon>
    </lineage>
</organism>
<evidence type="ECO:0000313" key="1">
    <source>
        <dbReference type="EMBL" id="KAJ2899032.1"/>
    </source>
</evidence>
<comment type="caution">
    <text evidence="1">The sequence shown here is derived from an EMBL/GenBank/DDBJ whole genome shotgun (WGS) entry which is preliminary data.</text>
</comment>
<dbReference type="EC" id="2.7.1.6" evidence="1"/>
<dbReference type="Proteomes" id="UP001139981">
    <property type="component" value="Unassembled WGS sequence"/>
</dbReference>
<keyword evidence="2" id="KW-1185">Reference proteome</keyword>
<name>A0ACC1M890_9FUNG</name>
<proteinExistence type="predicted"/>
<reference evidence="1" key="1">
    <citation type="submission" date="2022-07" db="EMBL/GenBank/DDBJ databases">
        <title>Phylogenomic reconstructions and comparative analyses of Kickxellomycotina fungi.</title>
        <authorList>
            <person name="Reynolds N.K."/>
            <person name="Stajich J.E."/>
            <person name="Barry K."/>
            <person name="Grigoriev I.V."/>
            <person name="Crous P."/>
            <person name="Smith M.E."/>
        </authorList>
    </citation>
    <scope>NUCLEOTIDE SEQUENCE</scope>
    <source>
        <strain evidence="1">CBS 190363</strain>
    </source>
</reference>
<evidence type="ECO:0000313" key="2">
    <source>
        <dbReference type="Proteomes" id="UP001139981"/>
    </source>
</evidence>
<protein>
    <submittedName>
        <fullName evidence="1">Galactokinase</fullName>
        <ecNumber evidence="1">2.7.1.6</ecNumber>
    </submittedName>
</protein>
<keyword evidence="1" id="KW-0808">Transferase</keyword>
<gene>
    <name evidence="1" type="primary">GAL1_2</name>
    <name evidence="1" type="ORF">IWW38_001146</name>
</gene>
<accession>A0ACC1M890</accession>
<sequence>MSSTPLLAPTVHELGDIYSPDLADAQAARYARLASTFEATYGAKPDFMARAPGRVNIIGEHIDYCGFPVFPMAIAPDTLIAACTNGSSRIRLSNIDSAAYSPREFSVGDMFNIDATKHEWSNYFKCGYRGVLDHVSQHTGKGFDALLDGRVPAGSGLSSSAAFVCATQLAVQRIEDMSFSQVELASAAARAERHVGVNAGGMDQAVSIMGQQGTALFIEFHPALKVTPVSLPNANQPFVFVIANTLVVANKHLTAPTNYNLRVVETRIGALMLAKHLGIAEREACANADPLTFKVVMDEYFSSAETGGNEVQVWIERLETMLHEAKVTFSAHQQGYTYDEMAVALGVSSAELSDKIHESQFPVRAERFKILQRAQHAFSEALRVVKFRQICESGNTSDECFSALGSLMNQSQDSCRDLFECSCPELDELCDIARKAGSFGSRLTGAGWGGCSVHLVPANRVADVKRALTDQYYAVRFPGLSAEQLSDALFATTPGRGACYYTE</sequence>
<dbReference type="EMBL" id="JANBVB010000039">
    <property type="protein sequence ID" value="KAJ2899032.1"/>
    <property type="molecule type" value="Genomic_DNA"/>
</dbReference>